<organism evidence="2">
    <name type="scientific">Cacopsylla melanoneura</name>
    <dbReference type="NCBI Taxonomy" id="428564"/>
    <lineage>
        <taxon>Eukaryota</taxon>
        <taxon>Metazoa</taxon>
        <taxon>Ecdysozoa</taxon>
        <taxon>Arthropoda</taxon>
        <taxon>Hexapoda</taxon>
        <taxon>Insecta</taxon>
        <taxon>Pterygota</taxon>
        <taxon>Neoptera</taxon>
        <taxon>Paraneoptera</taxon>
        <taxon>Hemiptera</taxon>
        <taxon>Sternorrhyncha</taxon>
        <taxon>Psylloidea</taxon>
        <taxon>Psyllidae</taxon>
        <taxon>Psyllinae</taxon>
        <taxon>Cacopsylla</taxon>
    </lineage>
</organism>
<dbReference type="AlphaFoldDB" id="A0A8D9F2N6"/>
<evidence type="ECO:0000313" key="2">
    <source>
        <dbReference type="EMBL" id="CAG6775046.1"/>
    </source>
</evidence>
<sequence length="263" mass="28697">MGSFCLEMSGVREKRIRSVPARYNEFITSTCTSNVGKSSSVSHLPATTDKSRSSVIVSKPNHNLTSTMLENKSTNQLSSNPLGRDSVIVSSLGIVTRKSSIGLPNSSHMHDESEILPDLLSRNLLEETTNSDLAADDVNKGIQDSGADQSNVELTSSIFHTSEDDKTLPDQLSGDLFAETIGDMVMVDRVADAEYQEERDSEAVLIGELPRGTSKNVEMFLDNMMGELFDDTGNDLDVSNLVDNSEKERTEQVSRANDVSSQQ</sequence>
<dbReference type="EMBL" id="HBUF01597054">
    <property type="protein sequence ID" value="CAG6775046.1"/>
    <property type="molecule type" value="Transcribed_RNA"/>
</dbReference>
<proteinExistence type="predicted"/>
<accession>A0A8D9F2N6</accession>
<reference evidence="2" key="1">
    <citation type="submission" date="2021-05" db="EMBL/GenBank/DDBJ databases">
        <authorList>
            <person name="Alioto T."/>
            <person name="Alioto T."/>
            <person name="Gomez Garrido J."/>
        </authorList>
    </citation>
    <scope>NUCLEOTIDE SEQUENCE</scope>
</reference>
<evidence type="ECO:0000256" key="1">
    <source>
        <dbReference type="SAM" id="MobiDB-lite"/>
    </source>
</evidence>
<feature type="region of interest" description="Disordered" evidence="1">
    <location>
        <begin position="242"/>
        <end position="263"/>
    </location>
</feature>
<feature type="compositionally biased region" description="Polar residues" evidence="1">
    <location>
        <begin position="253"/>
        <end position="263"/>
    </location>
</feature>
<name>A0A8D9F2N6_9HEMI</name>
<dbReference type="EMBL" id="HBUF01597053">
    <property type="protein sequence ID" value="CAG6775045.1"/>
    <property type="molecule type" value="Transcribed_RNA"/>
</dbReference>
<protein>
    <submittedName>
        <fullName evidence="2">Uncharacterized protein</fullName>
    </submittedName>
</protein>